<keyword evidence="3" id="KW-1185">Reference proteome</keyword>
<evidence type="ECO:0000313" key="3">
    <source>
        <dbReference type="Proteomes" id="UP000245884"/>
    </source>
</evidence>
<name>A0A316UUQ0_9BASI</name>
<evidence type="ECO:0000259" key="1">
    <source>
        <dbReference type="Pfam" id="PF01738"/>
    </source>
</evidence>
<dbReference type="Pfam" id="PF01738">
    <property type="entry name" value="DLH"/>
    <property type="match status" value="1"/>
</dbReference>
<dbReference type="RefSeq" id="XP_025363648.1">
    <property type="nucleotide sequence ID" value="XM_025509087.1"/>
</dbReference>
<dbReference type="PANTHER" id="PTHR17630:SF44">
    <property type="entry name" value="PROTEIN AIM2"/>
    <property type="match status" value="1"/>
</dbReference>
<sequence length="294" mass="32064">MSAPFCVHCASGFALEGTPKGTMEKLGPYDTYIASPSSVQGEPGRAIFFACDAFGLSLINNKIIPDILAERLGVPVYVPDYFEGKGVEPTRLQMPSTAKEMRSQSLMQKVTSGLGMLSIAPWFISNRPGTKIAPLEKWFTAVEEAKGVKEWASTSYCFGGKPVLHFASQSKFKANVLCHPSFVAIDDIKKMKGTSLFICADEDPVFGASLREQSQQVLKERQDKGEIQAEFKFFHNTVHGFCARPDFSVPEVKKAFEDATQLTVEWLKEHFLQAKAEGKGTAGGEPPAATAAPV</sequence>
<dbReference type="Proteomes" id="UP000245884">
    <property type="component" value="Unassembled WGS sequence"/>
</dbReference>
<feature type="domain" description="Dienelactone hydrolase" evidence="1">
    <location>
        <begin position="30"/>
        <end position="270"/>
    </location>
</feature>
<dbReference type="PANTHER" id="PTHR17630">
    <property type="entry name" value="DIENELACTONE HYDROLASE"/>
    <property type="match status" value="1"/>
</dbReference>
<dbReference type="InterPro" id="IPR002925">
    <property type="entry name" value="Dienelactn_hydro"/>
</dbReference>
<gene>
    <name evidence="2" type="ORF">BDZ90DRAFT_278431</name>
</gene>
<organism evidence="2 3">
    <name type="scientific">Jaminaea rosea</name>
    <dbReference type="NCBI Taxonomy" id="1569628"/>
    <lineage>
        <taxon>Eukaryota</taxon>
        <taxon>Fungi</taxon>
        <taxon>Dikarya</taxon>
        <taxon>Basidiomycota</taxon>
        <taxon>Ustilaginomycotina</taxon>
        <taxon>Exobasidiomycetes</taxon>
        <taxon>Microstromatales</taxon>
        <taxon>Microstromatales incertae sedis</taxon>
        <taxon>Jaminaea</taxon>
    </lineage>
</organism>
<dbReference type="AlphaFoldDB" id="A0A316UUQ0"/>
<dbReference type="InterPro" id="IPR029058">
    <property type="entry name" value="AB_hydrolase_fold"/>
</dbReference>
<accession>A0A316UUQ0</accession>
<dbReference type="STRING" id="1569628.A0A316UUQ0"/>
<dbReference type="GO" id="GO:0016787">
    <property type="term" value="F:hydrolase activity"/>
    <property type="evidence" value="ECO:0007669"/>
    <property type="project" value="InterPro"/>
</dbReference>
<dbReference type="GeneID" id="37030910"/>
<dbReference type="SUPFAM" id="SSF53474">
    <property type="entry name" value="alpha/beta-Hydrolases"/>
    <property type="match status" value="1"/>
</dbReference>
<dbReference type="EMBL" id="KZ819664">
    <property type="protein sequence ID" value="PWN29036.1"/>
    <property type="molecule type" value="Genomic_DNA"/>
</dbReference>
<evidence type="ECO:0000313" key="2">
    <source>
        <dbReference type="EMBL" id="PWN29036.1"/>
    </source>
</evidence>
<dbReference type="Gene3D" id="3.40.50.1820">
    <property type="entry name" value="alpha/beta hydrolase"/>
    <property type="match status" value="1"/>
</dbReference>
<protein>
    <recommendedName>
        <fullName evidence="1">Dienelactone hydrolase domain-containing protein</fullName>
    </recommendedName>
</protein>
<dbReference type="OrthoDB" id="17560at2759"/>
<proteinExistence type="predicted"/>
<reference evidence="2 3" key="1">
    <citation type="journal article" date="2018" name="Mol. Biol. Evol.">
        <title>Broad Genomic Sampling Reveals a Smut Pathogenic Ancestry of the Fungal Clade Ustilaginomycotina.</title>
        <authorList>
            <person name="Kijpornyongpan T."/>
            <person name="Mondo S.J."/>
            <person name="Barry K."/>
            <person name="Sandor L."/>
            <person name="Lee J."/>
            <person name="Lipzen A."/>
            <person name="Pangilinan J."/>
            <person name="LaButti K."/>
            <person name="Hainaut M."/>
            <person name="Henrissat B."/>
            <person name="Grigoriev I.V."/>
            <person name="Spatafora J.W."/>
            <person name="Aime M.C."/>
        </authorList>
    </citation>
    <scope>NUCLEOTIDE SEQUENCE [LARGE SCALE GENOMIC DNA]</scope>
    <source>
        <strain evidence="2 3">MCA 5214</strain>
    </source>
</reference>